<dbReference type="InterPro" id="IPR000182">
    <property type="entry name" value="GNAT_dom"/>
</dbReference>
<dbReference type="Gene3D" id="3.40.630.30">
    <property type="match status" value="1"/>
</dbReference>
<dbReference type="SUPFAM" id="SSF55729">
    <property type="entry name" value="Acyl-CoA N-acyltransferases (Nat)"/>
    <property type="match status" value="1"/>
</dbReference>
<dbReference type="EMBL" id="CP012673">
    <property type="protein sequence ID" value="AUX39478.1"/>
    <property type="molecule type" value="Genomic_DNA"/>
</dbReference>
<dbReference type="Proteomes" id="UP000238348">
    <property type="component" value="Chromosome"/>
</dbReference>
<dbReference type="CDD" id="cd04301">
    <property type="entry name" value="NAT_SF"/>
    <property type="match status" value="1"/>
</dbReference>
<sequence>MSPSITVRAAVRADMPAVARFAAQLVRLHHALDPHRFMCLEPLEPGYERWLTGELANPGAAIVVAEQRGAEPALVGYAYGRREPRDWNSLLDACGVLHDLYVAEPARRLGAGAALLEATIARLRALGAPRVVLHTATQNAAAHRLFERFGFRRTMIEMTREL</sequence>
<dbReference type="GO" id="GO:0016747">
    <property type="term" value="F:acyltransferase activity, transferring groups other than amino-acyl groups"/>
    <property type="evidence" value="ECO:0007669"/>
    <property type="project" value="InterPro"/>
</dbReference>
<name>A0A2L0EJK9_SORCE</name>
<accession>A0A2L0EJK9</accession>
<evidence type="ECO:0000256" key="2">
    <source>
        <dbReference type="ARBA" id="ARBA00023315"/>
    </source>
</evidence>
<evidence type="ECO:0000259" key="3">
    <source>
        <dbReference type="PROSITE" id="PS51186"/>
    </source>
</evidence>
<dbReference type="InterPro" id="IPR016181">
    <property type="entry name" value="Acyl_CoA_acyltransferase"/>
</dbReference>
<dbReference type="InterPro" id="IPR050832">
    <property type="entry name" value="Bact_Acetyltransf"/>
</dbReference>
<evidence type="ECO:0000313" key="4">
    <source>
        <dbReference type="EMBL" id="AUX39478.1"/>
    </source>
</evidence>
<reference evidence="4 5" key="1">
    <citation type="submission" date="2015-09" db="EMBL/GenBank/DDBJ databases">
        <title>Sorangium comparison.</title>
        <authorList>
            <person name="Zaburannyi N."/>
            <person name="Bunk B."/>
            <person name="Overmann J."/>
            <person name="Mueller R."/>
        </authorList>
    </citation>
    <scope>NUCLEOTIDE SEQUENCE [LARGE SCALE GENOMIC DNA]</scope>
    <source>
        <strain evidence="4 5">So ce26</strain>
    </source>
</reference>
<organism evidence="4 5">
    <name type="scientific">Sorangium cellulosum</name>
    <name type="common">Polyangium cellulosum</name>
    <dbReference type="NCBI Taxonomy" id="56"/>
    <lineage>
        <taxon>Bacteria</taxon>
        <taxon>Pseudomonadati</taxon>
        <taxon>Myxococcota</taxon>
        <taxon>Polyangia</taxon>
        <taxon>Polyangiales</taxon>
        <taxon>Polyangiaceae</taxon>
        <taxon>Sorangium</taxon>
    </lineage>
</organism>
<evidence type="ECO:0000313" key="5">
    <source>
        <dbReference type="Proteomes" id="UP000238348"/>
    </source>
</evidence>
<dbReference type="EC" id="2.3.1.-" evidence="4"/>
<evidence type="ECO:0000256" key="1">
    <source>
        <dbReference type="ARBA" id="ARBA00022679"/>
    </source>
</evidence>
<dbReference type="PANTHER" id="PTHR43877">
    <property type="entry name" value="AMINOALKYLPHOSPHONATE N-ACETYLTRANSFERASE-RELATED-RELATED"/>
    <property type="match status" value="1"/>
</dbReference>
<feature type="domain" description="N-acetyltransferase" evidence="3">
    <location>
        <begin position="5"/>
        <end position="162"/>
    </location>
</feature>
<keyword evidence="1 4" id="KW-0808">Transferase</keyword>
<dbReference type="Pfam" id="PF00583">
    <property type="entry name" value="Acetyltransf_1"/>
    <property type="match status" value="1"/>
</dbReference>
<proteinExistence type="predicted"/>
<dbReference type="PROSITE" id="PS51186">
    <property type="entry name" value="GNAT"/>
    <property type="match status" value="1"/>
</dbReference>
<protein>
    <submittedName>
        <fullName evidence="4">Acetyltransferase</fullName>
        <ecNumber evidence="4">2.3.1.-</ecNumber>
    </submittedName>
</protein>
<gene>
    <name evidence="4" type="ORF">SOCE26_008700</name>
</gene>
<dbReference type="RefSeq" id="WP_104977440.1">
    <property type="nucleotide sequence ID" value="NZ_CP012673.1"/>
</dbReference>
<keyword evidence="2 4" id="KW-0012">Acyltransferase</keyword>
<dbReference type="AlphaFoldDB" id="A0A2L0EJK9"/>
<dbReference type="OrthoDB" id="7567369at2"/>